<evidence type="ECO:0000256" key="1">
    <source>
        <dbReference type="ARBA" id="ARBA00004651"/>
    </source>
</evidence>
<dbReference type="PANTHER" id="PTHR30561:SF9">
    <property type="entry name" value="4-AMINO-4-DEOXY-L-ARABINOSE-PHOSPHOUNDECAPRENOL FLIPPASE SUBUNIT ARNF-RELATED"/>
    <property type="match status" value="1"/>
</dbReference>
<name>A0A086PAM9_SPHHM</name>
<keyword evidence="2" id="KW-1003">Cell membrane</keyword>
<dbReference type="PANTHER" id="PTHR30561">
    <property type="entry name" value="SMR FAMILY PROTON-DEPENDENT DRUG EFFLUX TRANSPORTER SUGE"/>
    <property type="match status" value="1"/>
</dbReference>
<feature type="transmembrane region" description="Helical" evidence="6">
    <location>
        <begin position="108"/>
        <end position="128"/>
    </location>
</feature>
<dbReference type="Proteomes" id="UP000024284">
    <property type="component" value="Unassembled WGS sequence"/>
</dbReference>
<evidence type="ECO:0000256" key="5">
    <source>
        <dbReference type="ARBA" id="ARBA00023136"/>
    </source>
</evidence>
<dbReference type="eggNOG" id="COG2076">
    <property type="taxonomic scope" value="Bacteria"/>
</dbReference>
<evidence type="ECO:0000256" key="4">
    <source>
        <dbReference type="ARBA" id="ARBA00022989"/>
    </source>
</evidence>
<protein>
    <submittedName>
        <fullName evidence="7">Permease</fullName>
    </submittedName>
</protein>
<comment type="subcellular location">
    <subcellularLocation>
        <location evidence="1">Cell membrane</location>
        <topology evidence="1">Multi-pass membrane protein</topology>
    </subcellularLocation>
</comment>
<dbReference type="SUPFAM" id="SSF103481">
    <property type="entry name" value="Multidrug resistance efflux transporter EmrE"/>
    <property type="match status" value="1"/>
</dbReference>
<dbReference type="InterPro" id="IPR037185">
    <property type="entry name" value="EmrE-like"/>
</dbReference>
<dbReference type="AlphaFoldDB" id="A0A086PAM9"/>
<feature type="transmembrane region" description="Helical" evidence="6">
    <location>
        <begin position="45"/>
        <end position="76"/>
    </location>
</feature>
<gene>
    <name evidence="7" type="ORF">BV98_001651</name>
</gene>
<keyword evidence="4 6" id="KW-1133">Transmembrane helix</keyword>
<keyword evidence="5 6" id="KW-0472">Membrane</keyword>
<evidence type="ECO:0000256" key="3">
    <source>
        <dbReference type="ARBA" id="ARBA00022692"/>
    </source>
</evidence>
<evidence type="ECO:0000256" key="2">
    <source>
        <dbReference type="ARBA" id="ARBA00022475"/>
    </source>
</evidence>
<dbReference type="EMBL" id="JFZA02000012">
    <property type="protein sequence ID" value="KFG90447.1"/>
    <property type="molecule type" value="Genomic_DNA"/>
</dbReference>
<feature type="transmembrane region" description="Helical" evidence="6">
    <location>
        <begin position="83"/>
        <end position="102"/>
    </location>
</feature>
<dbReference type="Gene3D" id="1.10.3730.20">
    <property type="match status" value="1"/>
</dbReference>
<dbReference type="STRING" id="76947.GCA_002080435_01337"/>
<sequence length="147" mass="15185">MAKAMLLGLIVTSVLLSAAAQLILKIGMSSATVQGALAQSEQSLFRAAVVIATSPLIILGLSCFILSAVVWLLVLAHVDLSTAYPFIGLGLVLTVASGYFILGEPMPMTKLVGVGAIVFGVVLIGLSVSSKDRTEKLSGTLVQTSRL</sequence>
<keyword evidence="3 6" id="KW-0812">Transmembrane</keyword>
<evidence type="ECO:0000313" key="8">
    <source>
        <dbReference type="Proteomes" id="UP000024284"/>
    </source>
</evidence>
<comment type="caution">
    <text evidence="7">The sequence shown here is derived from an EMBL/GenBank/DDBJ whole genome shotgun (WGS) entry which is preliminary data.</text>
</comment>
<organism evidence="7 8">
    <name type="scientific">Sphingobium herbicidovorans (strain ATCC 700291 / DSM 11019 / CCUG 56400 / KCTC 2939 / LMG 18315 / NBRC 16415 / MH)</name>
    <name type="common">Sphingomonas herbicidovorans</name>
    <dbReference type="NCBI Taxonomy" id="1219045"/>
    <lineage>
        <taxon>Bacteria</taxon>
        <taxon>Pseudomonadati</taxon>
        <taxon>Pseudomonadota</taxon>
        <taxon>Alphaproteobacteria</taxon>
        <taxon>Sphingomonadales</taxon>
        <taxon>Sphingomonadaceae</taxon>
        <taxon>Sphingobium</taxon>
    </lineage>
</organism>
<dbReference type="GO" id="GO:0005886">
    <property type="term" value="C:plasma membrane"/>
    <property type="evidence" value="ECO:0007669"/>
    <property type="project" value="UniProtKB-SubCell"/>
</dbReference>
<dbReference type="GO" id="GO:0022857">
    <property type="term" value="F:transmembrane transporter activity"/>
    <property type="evidence" value="ECO:0007669"/>
    <property type="project" value="InterPro"/>
</dbReference>
<proteinExistence type="predicted"/>
<evidence type="ECO:0000256" key="6">
    <source>
        <dbReference type="SAM" id="Phobius"/>
    </source>
</evidence>
<dbReference type="PATRIC" id="fig|1219045.3.peg.1685"/>
<dbReference type="InterPro" id="IPR000390">
    <property type="entry name" value="Small_drug/metabolite_transptr"/>
</dbReference>
<evidence type="ECO:0000313" key="7">
    <source>
        <dbReference type="EMBL" id="KFG90447.1"/>
    </source>
</evidence>
<accession>A0A086PAM9</accession>
<keyword evidence="8" id="KW-1185">Reference proteome</keyword>
<reference evidence="7" key="1">
    <citation type="submission" date="2014-08" db="EMBL/GenBank/DDBJ databases">
        <title>Draft genome sequences of Sphingobium herbicidovorans.</title>
        <authorList>
            <person name="Gan H.M."/>
            <person name="Gan H.Y."/>
            <person name="Savka M.A."/>
        </authorList>
    </citation>
    <scope>NUCLEOTIDE SEQUENCE [LARGE SCALE GENOMIC DNA]</scope>
    <source>
        <strain evidence="7">NBRC 16415</strain>
    </source>
</reference>